<sequence length="58" mass="6965">MLLLGCLLRVVRYNVAWGDYSNLSGQKTYNKVIFLRNEFMFETWFKYFFSILSSNKVI</sequence>
<dbReference type="EMBL" id="AY722926">
    <property type="protein sequence ID" value="AAU86060.1"/>
    <property type="molecule type" value="Genomic_DNA"/>
</dbReference>
<evidence type="ECO:0000313" key="1">
    <source>
        <dbReference type="EMBL" id="AAU86060.1"/>
    </source>
</evidence>
<accession>A0A7M4BKX1</accession>
<name>A0A7M4BKX1_BORGP</name>
<proteinExistence type="predicted"/>
<organism evidence="1">
    <name type="scientific">Borrelia garinii subsp. bavariensis (strain ATCC BAA-2496 / DSM 23469 / PBi)</name>
    <name type="common">Borreliella bavariensis</name>
    <dbReference type="NCBI Taxonomy" id="290434"/>
    <lineage>
        <taxon>Bacteria</taxon>
        <taxon>Pseudomonadati</taxon>
        <taxon>Spirochaetota</taxon>
        <taxon>Spirochaetia</taxon>
        <taxon>Spirochaetales</taxon>
        <taxon>Borreliaceae</taxon>
        <taxon>Borreliella</taxon>
    </lineage>
</organism>
<protein>
    <submittedName>
        <fullName evidence="1">Uncharacterized protein</fullName>
    </submittedName>
</protein>
<geneLocation type="plasmid" evidence="2">
    <name>12</name>
</geneLocation>
<gene>
    <name evidence="1" type="ordered locus">BGP209</name>
</gene>
<evidence type="ECO:0000313" key="2">
    <source>
        <dbReference type="Proteomes" id="UP000002276"/>
    </source>
</evidence>
<dbReference type="AlphaFoldDB" id="A0A7M4BKX1"/>
<reference evidence="1" key="2">
    <citation type="submission" date="2004-09" db="EMBL/GenBank/DDBJ databases">
        <authorList>
            <person name="Gloeckner G."/>
            <person name="Schilhabel M."/>
            <person name="Lehmann R."/>
            <person name="Platzer M."/>
        </authorList>
    </citation>
    <scope>NUCLEOTIDE SEQUENCE</scope>
    <source>
        <strain evidence="1">PBi</strain>
    </source>
</reference>
<reference evidence="1" key="1">
    <citation type="journal article" date="2004" name="Nucleic Acids Res.">
        <title>Comparative analysis of the Borrelia garinii genome.</title>
        <authorList>
            <person name="Glockner G."/>
            <person name="Lehmann R."/>
            <person name="Romualdi A."/>
            <person name="Pradella S."/>
            <person name="Schulte-Spechtel U."/>
            <person name="Schilhabel M."/>
            <person name="Wilske B."/>
            <person name="Suhnel J."/>
            <person name="Platzer M."/>
        </authorList>
    </citation>
    <scope>NUCLEOTIDE SEQUENCE [LARGE SCALE GENOMIC DNA]</scope>
    <source>
        <strain>ATCC BAA-2496 / DSM 23469 / PBi</strain>
        <strain evidence="1">PBi</strain>
        <plasmid>12</plasmid>
    </source>
</reference>